<evidence type="ECO:0000256" key="6">
    <source>
        <dbReference type="ARBA" id="ARBA00022989"/>
    </source>
</evidence>
<evidence type="ECO:0000313" key="10">
    <source>
        <dbReference type="EMBL" id="EJF46711.1"/>
    </source>
</evidence>
<dbReference type="InterPro" id="IPR002549">
    <property type="entry name" value="AI-2E-like"/>
</dbReference>
<organism evidence="10 11">
    <name type="scientific">Actinomyces massiliensis F0489</name>
    <dbReference type="NCBI Taxonomy" id="1125718"/>
    <lineage>
        <taxon>Bacteria</taxon>
        <taxon>Bacillati</taxon>
        <taxon>Actinomycetota</taxon>
        <taxon>Actinomycetes</taxon>
        <taxon>Actinomycetales</taxon>
        <taxon>Actinomycetaceae</taxon>
        <taxon>Actinomyces</taxon>
    </lineage>
</organism>
<accession>J0XDD0</accession>
<dbReference type="AlphaFoldDB" id="J0XDD0"/>
<dbReference type="EMBL" id="AKFT01000050">
    <property type="protein sequence ID" value="EJF46711.1"/>
    <property type="molecule type" value="Genomic_DNA"/>
</dbReference>
<dbReference type="RefSeq" id="WP_008730321.1">
    <property type="nucleotide sequence ID" value="NZ_AKFT01000050.1"/>
</dbReference>
<evidence type="ECO:0000313" key="11">
    <source>
        <dbReference type="Proteomes" id="UP000002941"/>
    </source>
</evidence>
<dbReference type="Proteomes" id="UP000002941">
    <property type="component" value="Unassembled WGS sequence"/>
</dbReference>
<dbReference type="PANTHER" id="PTHR21716">
    <property type="entry name" value="TRANSMEMBRANE PROTEIN"/>
    <property type="match status" value="1"/>
</dbReference>
<evidence type="ECO:0000256" key="4">
    <source>
        <dbReference type="ARBA" id="ARBA00022475"/>
    </source>
</evidence>
<feature type="region of interest" description="Disordered" evidence="8">
    <location>
        <begin position="1"/>
        <end position="67"/>
    </location>
</feature>
<feature type="transmembrane region" description="Helical" evidence="9">
    <location>
        <begin position="388"/>
        <end position="413"/>
    </location>
</feature>
<reference evidence="10 11" key="1">
    <citation type="submission" date="2012-05" db="EMBL/GenBank/DDBJ databases">
        <authorList>
            <person name="Harkins D.M."/>
            <person name="Madupu R."/>
            <person name="Durkin A.S."/>
            <person name="Torralba M."/>
            <person name="Methe B."/>
            <person name="Sutton G.G."/>
            <person name="Nelson K.E."/>
        </authorList>
    </citation>
    <scope>NUCLEOTIDE SEQUENCE [LARGE SCALE GENOMIC DNA]</scope>
    <source>
        <strain evidence="10 11">F0489</strain>
    </source>
</reference>
<keyword evidence="4" id="KW-1003">Cell membrane</keyword>
<dbReference type="OrthoDB" id="9784366at2"/>
<evidence type="ECO:0000256" key="1">
    <source>
        <dbReference type="ARBA" id="ARBA00004651"/>
    </source>
</evidence>
<feature type="transmembrane region" description="Helical" evidence="9">
    <location>
        <begin position="151"/>
        <end position="172"/>
    </location>
</feature>
<feature type="transmembrane region" description="Helical" evidence="9">
    <location>
        <begin position="456"/>
        <end position="484"/>
    </location>
</feature>
<dbReference type="Pfam" id="PF01594">
    <property type="entry name" value="AI-2E_transport"/>
    <property type="match status" value="1"/>
</dbReference>
<evidence type="ECO:0000256" key="7">
    <source>
        <dbReference type="ARBA" id="ARBA00023136"/>
    </source>
</evidence>
<evidence type="ECO:0000256" key="9">
    <source>
        <dbReference type="SAM" id="Phobius"/>
    </source>
</evidence>
<sequence>MTQENPEHKNPTPDGADPVGTADTADTLDTLRTEHAADPAGARGRPAAGTSSVSHSGKGSNGRTTNLHRAHLRGLGARLRDGRNALSRAIDRAEAARRIARAEQLSYAGIRTPTSEAAPVDAPDSSDSSASAGSSPAPTARVAPLDALPSWLVRGGIGAWLLLGLFIVIALIFYITSWIIPVFIGVFMALVFTSILQPLVNLFARVMPRYPATFLGLLTAVGAVAGLVFYVVTSVTSQWSTLATQFSDGVNTIMDFLEYGPLPMHLTEAEVMGQIQRLVEQGQDYVQSNAPTLATEVLSNASTVVDVFAVLALAIFSTIFFLASGGRMWRWFLNELPAAMRESVHRAASAGWYTFAGYARGTVIVALTDAVMAGIFLQIVGVPLAAPLAVLVFIGAFIPIIGAPIAMIIAMVVALASKGFITMIVVGLGVAGIGQIEGHILQPLIMGRQVSLHPVVVIIAVAVGTYSAGLLGAIVAVPLISVLWSVYSELHIKDAPVVGELPAYSSGKSA</sequence>
<feature type="transmembrane region" description="Helical" evidence="9">
    <location>
        <begin position="178"/>
        <end position="200"/>
    </location>
</feature>
<evidence type="ECO:0000256" key="3">
    <source>
        <dbReference type="ARBA" id="ARBA00022448"/>
    </source>
</evidence>
<feature type="compositionally biased region" description="Low complexity" evidence="8">
    <location>
        <begin position="117"/>
        <end position="140"/>
    </location>
</feature>
<evidence type="ECO:0000256" key="2">
    <source>
        <dbReference type="ARBA" id="ARBA00009773"/>
    </source>
</evidence>
<feature type="compositionally biased region" description="Polar residues" evidence="8">
    <location>
        <begin position="50"/>
        <end position="65"/>
    </location>
</feature>
<keyword evidence="5 9" id="KW-0812">Transmembrane</keyword>
<gene>
    <name evidence="10" type="ORF">HMPREF1318_0628</name>
</gene>
<comment type="similarity">
    <text evidence="2">Belongs to the autoinducer-2 exporter (AI-2E) (TC 2.A.86) family.</text>
</comment>
<protein>
    <submittedName>
        <fullName evidence="10">PF01594 domain protein</fullName>
    </submittedName>
</protein>
<keyword evidence="11" id="KW-1185">Reference proteome</keyword>
<dbReference type="eggNOG" id="COG0628">
    <property type="taxonomic scope" value="Bacteria"/>
</dbReference>
<feature type="transmembrane region" description="Helical" evidence="9">
    <location>
        <begin position="307"/>
        <end position="329"/>
    </location>
</feature>
<comment type="subcellular location">
    <subcellularLocation>
        <location evidence="1">Cell membrane</location>
        <topology evidence="1">Multi-pass membrane protein</topology>
    </subcellularLocation>
</comment>
<name>J0XDD0_9ACTO</name>
<feature type="compositionally biased region" description="Basic and acidic residues" evidence="8">
    <location>
        <begin position="1"/>
        <end position="11"/>
    </location>
</feature>
<keyword evidence="6 9" id="KW-1133">Transmembrane helix</keyword>
<keyword evidence="3" id="KW-0813">Transport</keyword>
<comment type="caution">
    <text evidence="10">The sequence shown here is derived from an EMBL/GenBank/DDBJ whole genome shotgun (WGS) entry which is preliminary data.</text>
</comment>
<dbReference type="PANTHER" id="PTHR21716:SF53">
    <property type="entry name" value="PERMEASE PERM-RELATED"/>
    <property type="match status" value="1"/>
</dbReference>
<dbReference type="GO" id="GO:0055085">
    <property type="term" value="P:transmembrane transport"/>
    <property type="evidence" value="ECO:0007669"/>
    <property type="project" value="TreeGrafter"/>
</dbReference>
<keyword evidence="7 9" id="KW-0472">Membrane</keyword>
<feature type="compositionally biased region" description="Low complexity" evidence="8">
    <location>
        <begin position="38"/>
        <end position="49"/>
    </location>
</feature>
<dbReference type="PATRIC" id="fig|1125718.3.peg.691"/>
<dbReference type="GO" id="GO:0005886">
    <property type="term" value="C:plasma membrane"/>
    <property type="evidence" value="ECO:0007669"/>
    <property type="project" value="UniProtKB-SubCell"/>
</dbReference>
<feature type="transmembrane region" description="Helical" evidence="9">
    <location>
        <begin position="212"/>
        <end position="232"/>
    </location>
</feature>
<evidence type="ECO:0000256" key="8">
    <source>
        <dbReference type="SAM" id="MobiDB-lite"/>
    </source>
</evidence>
<feature type="transmembrane region" description="Helical" evidence="9">
    <location>
        <begin position="420"/>
        <end position="436"/>
    </location>
</feature>
<proteinExistence type="inferred from homology"/>
<feature type="region of interest" description="Disordered" evidence="8">
    <location>
        <begin position="113"/>
        <end position="140"/>
    </location>
</feature>
<evidence type="ECO:0000256" key="5">
    <source>
        <dbReference type="ARBA" id="ARBA00022692"/>
    </source>
</evidence>
<feature type="transmembrane region" description="Helical" evidence="9">
    <location>
        <begin position="350"/>
        <end position="376"/>
    </location>
</feature>